<dbReference type="EMBL" id="LR797379">
    <property type="protein sequence ID" value="CAB4211889.1"/>
    <property type="molecule type" value="Genomic_DNA"/>
</dbReference>
<dbReference type="InterPro" id="IPR011604">
    <property type="entry name" value="PDDEXK-like_dom_sf"/>
</dbReference>
<sequence length="330" mass="38149">MHNMWCQIKRTQTDNFFCIRHKSPVALGQNVCILGRMANITNKHSLPQTLVNLAMRDTYSRGQANISVTELIGSTRIRILRNERRDEIVTDVSELLWPLMGRALHHVVEQGADEQNIAEERLFTEVAGWRLSGGIDLQIMGTGGNGEQQVSISDYKMTTAWSVMNPKLDWERQLNCYAYLVEKVRGWTVVGLTINAIVRDWSKHEAARREGYPEVPLIVLPQTLWSFAERERYVTERMNLHQDAERSFDWGEPMPECSDDERWFKPGKLAVMKEGRVRALKLFDMNERGEAEQYAKDNKGRVEERPGENTRCDSYCQVAPWCEQYKALKP</sequence>
<dbReference type="EMBL" id="LR796842">
    <property type="protein sequence ID" value="CAB4169649.1"/>
    <property type="molecule type" value="Genomic_DNA"/>
</dbReference>
<dbReference type="EMBL" id="LR797245">
    <property type="protein sequence ID" value="CAB4196077.1"/>
    <property type="molecule type" value="Genomic_DNA"/>
</dbReference>
<evidence type="ECO:0000313" key="5">
    <source>
        <dbReference type="EMBL" id="CAB4211889.1"/>
    </source>
</evidence>
<reference evidence="3" key="1">
    <citation type="submission" date="2020-05" db="EMBL/GenBank/DDBJ databases">
        <authorList>
            <person name="Chiriac C."/>
            <person name="Salcher M."/>
            <person name="Ghai R."/>
            <person name="Kavagutti S V."/>
        </authorList>
    </citation>
    <scope>NUCLEOTIDE SEQUENCE</scope>
</reference>
<evidence type="ECO:0000313" key="3">
    <source>
        <dbReference type="EMBL" id="CAB4181359.1"/>
    </source>
</evidence>
<evidence type="ECO:0000313" key="2">
    <source>
        <dbReference type="EMBL" id="CAB4169649.1"/>
    </source>
</evidence>
<organism evidence="3">
    <name type="scientific">uncultured Caudovirales phage</name>
    <dbReference type="NCBI Taxonomy" id="2100421"/>
    <lineage>
        <taxon>Viruses</taxon>
        <taxon>Duplodnaviria</taxon>
        <taxon>Heunggongvirae</taxon>
        <taxon>Uroviricota</taxon>
        <taxon>Caudoviricetes</taxon>
        <taxon>Peduoviridae</taxon>
        <taxon>Maltschvirus</taxon>
        <taxon>Maltschvirus maltsch</taxon>
    </lineage>
</organism>
<name>A0A6J5QAN2_9CAUD</name>
<accession>A0A6J5QAN2</accession>
<protein>
    <recommendedName>
        <fullName evidence="1">PD-(D/E)XK endonuclease-like domain-containing protein</fullName>
    </recommendedName>
</protein>
<dbReference type="InterPro" id="IPR038726">
    <property type="entry name" value="PDDEXK_AddAB-type"/>
</dbReference>
<proteinExistence type="predicted"/>
<feature type="domain" description="PD-(D/E)XK endonuclease-like" evidence="1">
    <location>
        <begin position="87"/>
        <end position="323"/>
    </location>
</feature>
<evidence type="ECO:0000313" key="4">
    <source>
        <dbReference type="EMBL" id="CAB4196077.1"/>
    </source>
</evidence>
<dbReference type="Gene3D" id="3.90.320.10">
    <property type="match status" value="1"/>
</dbReference>
<gene>
    <name evidence="3" type="ORF">UFOVP1070_31</name>
    <name evidence="4" type="ORF">UFOVP1302_53</name>
    <name evidence="5" type="ORF">UFOVP1416_59</name>
    <name evidence="2" type="ORF">UFOVP895_56</name>
</gene>
<evidence type="ECO:0000259" key="1">
    <source>
        <dbReference type="Pfam" id="PF12705"/>
    </source>
</evidence>
<dbReference type="EMBL" id="LR797017">
    <property type="protein sequence ID" value="CAB4181359.1"/>
    <property type="molecule type" value="Genomic_DNA"/>
</dbReference>
<dbReference type="Pfam" id="PF12705">
    <property type="entry name" value="PDDEXK_1"/>
    <property type="match status" value="1"/>
</dbReference>